<name>A0A8H5G267_9AGAR</name>
<dbReference type="PANTHER" id="PTHR28554:SF1">
    <property type="entry name" value="LARGE RIBOSOMAL SUBUNIT PROTEIN ML45"/>
    <property type="match status" value="1"/>
</dbReference>
<reference evidence="5 6" key="1">
    <citation type="journal article" date="2020" name="ISME J.">
        <title>Uncovering the hidden diversity of litter-decomposition mechanisms in mushroom-forming fungi.</title>
        <authorList>
            <person name="Floudas D."/>
            <person name="Bentzer J."/>
            <person name="Ahren D."/>
            <person name="Johansson T."/>
            <person name="Persson P."/>
            <person name="Tunlid A."/>
        </authorList>
    </citation>
    <scope>NUCLEOTIDE SEQUENCE [LARGE SCALE GENOMIC DNA]</scope>
    <source>
        <strain evidence="5 6">CBS 146.42</strain>
    </source>
</reference>
<comment type="subcellular location">
    <subcellularLocation>
        <location evidence="1">Mitochondrion</location>
    </subcellularLocation>
</comment>
<dbReference type="InterPro" id="IPR051975">
    <property type="entry name" value="mtLSU_mL45"/>
</dbReference>
<comment type="caution">
    <text evidence="5">The sequence shown here is derived from an EMBL/GenBank/DDBJ whole genome shotgun (WGS) entry which is preliminary data.</text>
</comment>
<sequence>MASRTYFLSLSHFTASSSSRLIVSAVGRRSYASAAAVATNKNRPPVTARKTASTEHLSSSSNPKLSVKTASRTHVSAGGPAAKAADKNDRKSLKATGGGNTLAKGNPSTKRERPKVLSQREQLNELDNILKFADWAPTTDVWGQRVETLDVMIPRSIISSRHRIGGLKGIWQQFWENRQNDSKNMFSMVTLATHNALPGVNTGSDGFFQKLFKWTFRIFGTKSTKPTSWIAASREMFLENYKDLHLAIAKNDVKEIKRLTTDSFAADTLNTQKKHNTNLSYIWRLHRQVNPTQVVSLRVIEGYLASEEPKFGNRLMVHALVKFDTEQGLEIYDRKGNALHTPAKGYISDGTTSSGPVPAEKQHVVQYFVFEKRMWYDGPWVIREQIWDVAPKKAD</sequence>
<evidence type="ECO:0000256" key="4">
    <source>
        <dbReference type="SAM" id="MobiDB-lite"/>
    </source>
</evidence>
<keyword evidence="2" id="KW-0809">Transit peptide</keyword>
<dbReference type="EMBL" id="JAACJO010000006">
    <property type="protein sequence ID" value="KAF5356965.1"/>
    <property type="molecule type" value="Genomic_DNA"/>
</dbReference>
<keyword evidence="3" id="KW-0496">Mitochondrion</keyword>
<evidence type="ECO:0000256" key="2">
    <source>
        <dbReference type="ARBA" id="ARBA00022946"/>
    </source>
</evidence>
<accession>A0A8H5G267</accession>
<protein>
    <recommendedName>
        <fullName evidence="7">Tim44-like domain-containing protein</fullName>
    </recommendedName>
</protein>
<organism evidence="5 6">
    <name type="scientific">Leucocoprinus leucothites</name>
    <dbReference type="NCBI Taxonomy" id="201217"/>
    <lineage>
        <taxon>Eukaryota</taxon>
        <taxon>Fungi</taxon>
        <taxon>Dikarya</taxon>
        <taxon>Basidiomycota</taxon>
        <taxon>Agaricomycotina</taxon>
        <taxon>Agaricomycetes</taxon>
        <taxon>Agaricomycetidae</taxon>
        <taxon>Agaricales</taxon>
        <taxon>Agaricineae</taxon>
        <taxon>Agaricaceae</taxon>
        <taxon>Leucocoprinus</taxon>
    </lineage>
</organism>
<dbReference type="OrthoDB" id="19619at2759"/>
<dbReference type="Proteomes" id="UP000559027">
    <property type="component" value="Unassembled WGS sequence"/>
</dbReference>
<dbReference type="PANTHER" id="PTHR28554">
    <property type="entry name" value="39S RIBOSOMAL PROTEIN L45, MITOCHONDRIAL"/>
    <property type="match status" value="1"/>
</dbReference>
<proteinExistence type="predicted"/>
<dbReference type="GO" id="GO:0005739">
    <property type="term" value="C:mitochondrion"/>
    <property type="evidence" value="ECO:0007669"/>
    <property type="project" value="UniProtKB-SubCell"/>
</dbReference>
<evidence type="ECO:0000256" key="3">
    <source>
        <dbReference type="ARBA" id="ARBA00023128"/>
    </source>
</evidence>
<evidence type="ECO:0000313" key="6">
    <source>
        <dbReference type="Proteomes" id="UP000559027"/>
    </source>
</evidence>
<gene>
    <name evidence="5" type="ORF">D9756_006580</name>
</gene>
<evidence type="ECO:0008006" key="7">
    <source>
        <dbReference type="Google" id="ProtNLM"/>
    </source>
</evidence>
<feature type="region of interest" description="Disordered" evidence="4">
    <location>
        <begin position="37"/>
        <end position="116"/>
    </location>
</feature>
<dbReference type="Gene3D" id="3.10.450.240">
    <property type="match status" value="1"/>
</dbReference>
<feature type="compositionally biased region" description="Polar residues" evidence="4">
    <location>
        <begin position="50"/>
        <end position="74"/>
    </location>
</feature>
<evidence type="ECO:0000256" key="1">
    <source>
        <dbReference type="ARBA" id="ARBA00004173"/>
    </source>
</evidence>
<keyword evidence="6" id="KW-1185">Reference proteome</keyword>
<evidence type="ECO:0000313" key="5">
    <source>
        <dbReference type="EMBL" id="KAF5356965.1"/>
    </source>
</evidence>
<dbReference type="AlphaFoldDB" id="A0A8H5G267"/>